<feature type="transmembrane region" description="Helical" evidence="3">
    <location>
        <begin position="315"/>
        <end position="336"/>
    </location>
</feature>
<evidence type="ECO:0008006" key="6">
    <source>
        <dbReference type="Google" id="ProtNLM"/>
    </source>
</evidence>
<dbReference type="PANTHER" id="PTHR44227">
    <property type="match status" value="1"/>
</dbReference>
<name>A0A9X4NSP1_9BURK</name>
<protein>
    <recommendedName>
        <fullName evidence="6">Tetratricopeptide repeat protein</fullName>
    </recommendedName>
</protein>
<keyword evidence="5" id="KW-1185">Reference proteome</keyword>
<feature type="transmembrane region" description="Helical" evidence="3">
    <location>
        <begin position="275"/>
        <end position="295"/>
    </location>
</feature>
<evidence type="ECO:0000256" key="3">
    <source>
        <dbReference type="SAM" id="Phobius"/>
    </source>
</evidence>
<feature type="transmembrane region" description="Helical" evidence="3">
    <location>
        <begin position="191"/>
        <end position="216"/>
    </location>
</feature>
<dbReference type="PANTHER" id="PTHR44227:SF3">
    <property type="entry name" value="PROTEIN O-MANNOSYL-TRANSFERASE TMTC4"/>
    <property type="match status" value="1"/>
</dbReference>
<evidence type="ECO:0000256" key="1">
    <source>
        <dbReference type="ARBA" id="ARBA00022737"/>
    </source>
</evidence>
<evidence type="ECO:0000313" key="5">
    <source>
        <dbReference type="Proteomes" id="UP001152876"/>
    </source>
</evidence>
<organism evidence="4 5">
    <name type="scientific">Hydrogenophaga taeniospiralis CCUG 15921</name>
    <dbReference type="NCBI Taxonomy" id="1281780"/>
    <lineage>
        <taxon>Bacteria</taxon>
        <taxon>Pseudomonadati</taxon>
        <taxon>Pseudomonadota</taxon>
        <taxon>Betaproteobacteria</taxon>
        <taxon>Burkholderiales</taxon>
        <taxon>Comamonadaceae</taxon>
        <taxon>Hydrogenophaga</taxon>
    </lineage>
</organism>
<keyword evidence="1" id="KW-0677">Repeat</keyword>
<proteinExistence type="predicted"/>
<dbReference type="InterPro" id="IPR011990">
    <property type="entry name" value="TPR-like_helical_dom_sf"/>
</dbReference>
<feature type="transmembrane region" description="Helical" evidence="3">
    <location>
        <begin position="343"/>
        <end position="364"/>
    </location>
</feature>
<keyword evidence="2" id="KW-0802">TPR repeat</keyword>
<dbReference type="AlphaFoldDB" id="A0A9X4NSP1"/>
<keyword evidence="3" id="KW-0472">Membrane</keyword>
<gene>
    <name evidence="4" type="ORF">H010_11569</name>
</gene>
<feature type="transmembrane region" description="Helical" evidence="3">
    <location>
        <begin position="376"/>
        <end position="396"/>
    </location>
</feature>
<accession>A0A9X4NSP1</accession>
<dbReference type="EMBL" id="AOGK01000009">
    <property type="protein sequence ID" value="MDG5975896.1"/>
    <property type="molecule type" value="Genomic_DNA"/>
</dbReference>
<feature type="transmembrane region" description="Helical" evidence="3">
    <location>
        <begin position="127"/>
        <end position="146"/>
    </location>
</feature>
<feature type="transmembrane region" description="Helical" evidence="3">
    <location>
        <begin position="99"/>
        <end position="120"/>
    </location>
</feature>
<comment type="caution">
    <text evidence="4">The sequence shown here is derived from an EMBL/GenBank/DDBJ whole genome shotgun (WGS) entry which is preliminary data.</text>
</comment>
<dbReference type="SUPFAM" id="SSF48452">
    <property type="entry name" value="TPR-like"/>
    <property type="match status" value="1"/>
</dbReference>
<evidence type="ECO:0000313" key="4">
    <source>
        <dbReference type="EMBL" id="MDG5975896.1"/>
    </source>
</evidence>
<feature type="transmembrane region" description="Helical" evidence="3">
    <location>
        <begin position="417"/>
        <end position="434"/>
    </location>
</feature>
<dbReference type="Gene3D" id="1.25.40.10">
    <property type="entry name" value="Tetratricopeptide repeat domain"/>
    <property type="match status" value="1"/>
</dbReference>
<sequence length="616" mass="69042">MTMMQMKTRPGEAWGREKVFQWLCMGALIALAIFVYSPALSFEYVWDDRLLFLESSDLRPGAFRLRRIFEPILVESTYFRPVVLLTMVAEFFTVGVNSAVSHGVNILIFTINALLVFFLGKAMVRTCIGGVYAVPAAMVGALAYLLSPVNVEPVAWVAGRFDLMVTTFVLLALYFGLFGRHLLTTHLLSPLCFFLALLCKEMAITMPVLLLLLAWAKASCTDEPRPSGIWGYLKGVALSPRERGRYLAYAAAFLVYLILRAYFIPQVVHADKNQLQYLTPLTWFAFIGHTELFYLKKLLFPFMSLGPHHPFDISKFPPLKLAIGIGMPIVTAMLIWVTWKKSVLAAVFLMAVLVAFLPVLNIIPLTIGGSIGHERFLLMPSALAAIGLATGTGFLLERLRASPLEDVSAARHKRMSLYVGVVILVWIVVSGINARATLPLWGNNYALWKWAYAKYPEDGYARFMHSVTALDAGYVDEYLSLVELPPSNADDALVYSSYLKGAGRCEEAVHILKQIEDLKGTRFTKQPVYNIQADCYLRLKQYDDALAVIDKNIAQFPTFTTAYTLRSLALYGLGKTDEANAAYEEAMRRVPPTEHRFWKEYREGFLESIKPSAARP</sequence>
<evidence type="ECO:0000256" key="2">
    <source>
        <dbReference type="ARBA" id="ARBA00022803"/>
    </source>
</evidence>
<dbReference type="Proteomes" id="UP001152876">
    <property type="component" value="Unassembled WGS sequence"/>
</dbReference>
<feature type="transmembrane region" description="Helical" evidence="3">
    <location>
        <begin position="246"/>
        <end position="263"/>
    </location>
</feature>
<reference evidence="4" key="1">
    <citation type="submission" date="2013-01" db="EMBL/GenBank/DDBJ databases">
        <title>Genome draft of Hydrogenophaga taeniospiralis 2K1.</title>
        <authorList>
            <person name="Gomila M."/>
            <person name="Lalucat J."/>
        </authorList>
    </citation>
    <scope>NUCLEOTIDE SEQUENCE</scope>
    <source>
        <strain evidence="4">CCUG 15921</strain>
    </source>
</reference>
<feature type="transmembrane region" description="Helical" evidence="3">
    <location>
        <begin position="158"/>
        <end position="179"/>
    </location>
</feature>
<feature type="transmembrane region" description="Helical" evidence="3">
    <location>
        <begin position="20"/>
        <end position="39"/>
    </location>
</feature>
<dbReference type="InterPro" id="IPR052346">
    <property type="entry name" value="O-mannosyl-transferase_TMTC"/>
</dbReference>
<keyword evidence="3" id="KW-0812">Transmembrane</keyword>
<keyword evidence="3" id="KW-1133">Transmembrane helix</keyword>